<reference evidence="3 4" key="1">
    <citation type="submission" date="2016-10" db="EMBL/GenBank/DDBJ databases">
        <authorList>
            <person name="de Groot N.N."/>
        </authorList>
    </citation>
    <scope>NUCLEOTIDE SEQUENCE [LARGE SCALE GENOMIC DNA]</scope>
    <source>
        <strain evidence="3 4">DSM 22274</strain>
    </source>
</reference>
<evidence type="ECO:0000259" key="1">
    <source>
        <dbReference type="Pfam" id="PF01548"/>
    </source>
</evidence>
<dbReference type="AlphaFoldDB" id="A0A1H5PBZ1"/>
<feature type="domain" description="Transposase IS116/IS110/IS902 C-terminal" evidence="2">
    <location>
        <begin position="274"/>
        <end position="356"/>
    </location>
</feature>
<dbReference type="GO" id="GO:0003677">
    <property type="term" value="F:DNA binding"/>
    <property type="evidence" value="ECO:0007669"/>
    <property type="project" value="InterPro"/>
</dbReference>
<dbReference type="InterPro" id="IPR047650">
    <property type="entry name" value="Transpos_IS110"/>
</dbReference>
<dbReference type="PANTHER" id="PTHR33055">
    <property type="entry name" value="TRANSPOSASE FOR INSERTION SEQUENCE ELEMENT IS1111A"/>
    <property type="match status" value="1"/>
</dbReference>
<gene>
    <name evidence="3" type="ORF">SAMN04489740_4068</name>
</gene>
<dbReference type="InterPro" id="IPR003346">
    <property type="entry name" value="Transposase_20"/>
</dbReference>
<evidence type="ECO:0000313" key="4">
    <source>
        <dbReference type="Proteomes" id="UP000182725"/>
    </source>
</evidence>
<name>A0A1H5PBZ1_9MICC</name>
<evidence type="ECO:0000259" key="2">
    <source>
        <dbReference type="Pfam" id="PF02371"/>
    </source>
</evidence>
<organism evidence="3 4">
    <name type="scientific">Arthrobacter alpinus</name>
    <dbReference type="NCBI Taxonomy" id="656366"/>
    <lineage>
        <taxon>Bacteria</taxon>
        <taxon>Bacillati</taxon>
        <taxon>Actinomycetota</taxon>
        <taxon>Actinomycetes</taxon>
        <taxon>Micrococcales</taxon>
        <taxon>Micrococcaceae</taxon>
        <taxon>Arthrobacter</taxon>
    </lineage>
</organism>
<dbReference type="GO" id="GO:0004803">
    <property type="term" value="F:transposase activity"/>
    <property type="evidence" value="ECO:0007669"/>
    <property type="project" value="InterPro"/>
</dbReference>
<evidence type="ECO:0000313" key="3">
    <source>
        <dbReference type="EMBL" id="SEF11104.1"/>
    </source>
</evidence>
<dbReference type="NCBIfam" id="NF033542">
    <property type="entry name" value="transpos_IS110"/>
    <property type="match status" value="1"/>
</dbReference>
<protein>
    <submittedName>
        <fullName evidence="3">Transposase</fullName>
    </submittedName>
</protein>
<dbReference type="PANTHER" id="PTHR33055:SF3">
    <property type="entry name" value="PUTATIVE TRANSPOSASE FOR IS117-RELATED"/>
    <property type="match status" value="1"/>
</dbReference>
<dbReference type="RefSeq" id="WP_244517045.1">
    <property type="nucleotide sequence ID" value="NZ_FNTV01000002.1"/>
</dbReference>
<dbReference type="Proteomes" id="UP000182725">
    <property type="component" value="Unassembled WGS sequence"/>
</dbReference>
<dbReference type="InterPro" id="IPR002525">
    <property type="entry name" value="Transp_IS110-like_N"/>
</dbReference>
<dbReference type="EMBL" id="FNTV01000002">
    <property type="protein sequence ID" value="SEF11104.1"/>
    <property type="molecule type" value="Genomic_DNA"/>
</dbReference>
<sequence>MIKNHEDIDIFIGVDVGKSDHHAVAIDRTGKKLLDRALPQDETKLRAIIKAVAGKGSVLLVVDQPSTIGALPVAVAQAEGIMVGYIPGLAMRRIADLHPGEAKTDARDAAIIAEAARSLPHTLRSIVVADEQAAELSMLCGFDDDLAKQATATSNRIRGLLTQIHPALERVIGKHLDHPAMAELLIKYPSPDRLRKAGLSRVTTLLTKHAPRAGKGWATEIFTALDEQTVVVAGTHAAGIVLPQLATMLKQLRTSRQEILTKVESLVEAHPLHEVLTSMPAVGVRTEARIITEVARKEFQSAGHLASYAGLAPVTWRSGTSIRGDHPSKKGNKSLKRAFFLSAFAALKDPLSRAYYDRKRAAGKRHNQALIALARRRCDVLFAMLRDGTFYEAPTPKTT</sequence>
<dbReference type="Pfam" id="PF02371">
    <property type="entry name" value="Transposase_20"/>
    <property type="match status" value="1"/>
</dbReference>
<dbReference type="Pfam" id="PF01548">
    <property type="entry name" value="DEDD_Tnp_IS110"/>
    <property type="match status" value="1"/>
</dbReference>
<proteinExistence type="predicted"/>
<dbReference type="GO" id="GO:0006313">
    <property type="term" value="P:DNA transposition"/>
    <property type="evidence" value="ECO:0007669"/>
    <property type="project" value="InterPro"/>
</dbReference>
<accession>A0A1H5PBZ1</accession>
<feature type="domain" description="Transposase IS110-like N-terminal" evidence="1">
    <location>
        <begin position="12"/>
        <end position="166"/>
    </location>
</feature>